<evidence type="ECO:0000256" key="2">
    <source>
        <dbReference type="SAM" id="MobiDB-lite"/>
    </source>
</evidence>
<dbReference type="EMBL" id="JARK01001345">
    <property type="protein sequence ID" value="EYC27092.1"/>
    <property type="molecule type" value="Genomic_DNA"/>
</dbReference>
<protein>
    <recommendedName>
        <fullName evidence="5">Sel1 repeat protein</fullName>
    </recommendedName>
</protein>
<dbReference type="Pfam" id="PF08238">
    <property type="entry name" value="Sel1"/>
    <property type="match status" value="2"/>
</dbReference>
<gene>
    <name evidence="3" type="primary">Acey_s0009.g520</name>
    <name evidence="3" type="ORF">Y032_0009g520</name>
</gene>
<name>A0A016VJA8_9BILA</name>
<keyword evidence="4" id="KW-1185">Reference proteome</keyword>
<comment type="similarity">
    <text evidence="1">Belongs to the sel-1 family.</text>
</comment>
<feature type="compositionally biased region" description="Polar residues" evidence="2">
    <location>
        <begin position="27"/>
        <end position="39"/>
    </location>
</feature>
<proteinExistence type="inferred from homology"/>
<reference evidence="4" key="1">
    <citation type="journal article" date="2015" name="Nat. Genet.">
        <title>The genome and transcriptome of the zoonotic hookworm Ancylostoma ceylanicum identify infection-specific gene families.</title>
        <authorList>
            <person name="Schwarz E.M."/>
            <person name="Hu Y."/>
            <person name="Antoshechkin I."/>
            <person name="Miller M.M."/>
            <person name="Sternberg P.W."/>
            <person name="Aroian R.V."/>
        </authorList>
    </citation>
    <scope>NUCLEOTIDE SEQUENCE</scope>
    <source>
        <strain evidence="4">HY135</strain>
    </source>
</reference>
<evidence type="ECO:0000313" key="4">
    <source>
        <dbReference type="Proteomes" id="UP000024635"/>
    </source>
</evidence>
<sequence length="334" mass="36573">MSSQRLALSNIIRHGQRFVQLPHPIPAQSTSSDTEQPTPNVGRLSDVVLPLVNCFNNGPPSLQFSPLLGGSHWVPSLVLSGAGPLSLRTLQGNEHAVPFRIPPKPTICEVGVQTDDGVSDLLSQLDLTPSKEEKTKWELENLLGEELLRHGEKKDAILRFQAAASHGNADAMNKLAEFLFTGKGVVPNKKKALHLWEQAAALGQVSAMYSLAVWQLNAASDGDKTVDKMRALRLMRRAAAGGSLFVWERDLIGLAQRLVGQWGNPHAAFYLVVRYIRDSDLESAKALIRVAAQDQGYASQMRTWAEEEALPGKFSGLVLQELSPQLCEDSVEFQ</sequence>
<evidence type="ECO:0008006" key="5">
    <source>
        <dbReference type="Google" id="ProtNLM"/>
    </source>
</evidence>
<dbReference type="AlphaFoldDB" id="A0A016VJA8"/>
<dbReference type="SMART" id="SM00671">
    <property type="entry name" value="SEL1"/>
    <property type="match status" value="2"/>
</dbReference>
<dbReference type="SUPFAM" id="SSF81901">
    <property type="entry name" value="HCP-like"/>
    <property type="match status" value="1"/>
</dbReference>
<dbReference type="STRING" id="53326.A0A016VJA8"/>
<dbReference type="InterPro" id="IPR006597">
    <property type="entry name" value="Sel1-like"/>
</dbReference>
<accession>A0A016VJA8</accession>
<evidence type="ECO:0000256" key="1">
    <source>
        <dbReference type="ARBA" id="ARBA00038101"/>
    </source>
</evidence>
<feature type="region of interest" description="Disordered" evidence="2">
    <location>
        <begin position="23"/>
        <end position="42"/>
    </location>
</feature>
<dbReference type="Gene3D" id="1.25.40.10">
    <property type="entry name" value="Tetratricopeptide repeat domain"/>
    <property type="match status" value="1"/>
</dbReference>
<comment type="caution">
    <text evidence="3">The sequence shown here is derived from an EMBL/GenBank/DDBJ whole genome shotgun (WGS) entry which is preliminary data.</text>
</comment>
<organism evidence="3 4">
    <name type="scientific">Ancylostoma ceylanicum</name>
    <dbReference type="NCBI Taxonomy" id="53326"/>
    <lineage>
        <taxon>Eukaryota</taxon>
        <taxon>Metazoa</taxon>
        <taxon>Ecdysozoa</taxon>
        <taxon>Nematoda</taxon>
        <taxon>Chromadorea</taxon>
        <taxon>Rhabditida</taxon>
        <taxon>Rhabditina</taxon>
        <taxon>Rhabditomorpha</taxon>
        <taxon>Strongyloidea</taxon>
        <taxon>Ancylostomatidae</taxon>
        <taxon>Ancylostomatinae</taxon>
        <taxon>Ancylostoma</taxon>
    </lineage>
</organism>
<dbReference type="OrthoDB" id="5795679at2759"/>
<dbReference type="InterPro" id="IPR050767">
    <property type="entry name" value="Sel1_AlgK"/>
</dbReference>
<dbReference type="PANTHER" id="PTHR11102:SF160">
    <property type="entry name" value="ERAD-ASSOCIATED E3 UBIQUITIN-PROTEIN LIGASE COMPONENT HRD3"/>
    <property type="match status" value="1"/>
</dbReference>
<dbReference type="PANTHER" id="PTHR11102">
    <property type="entry name" value="SEL-1-LIKE PROTEIN"/>
    <property type="match status" value="1"/>
</dbReference>
<dbReference type="InterPro" id="IPR011990">
    <property type="entry name" value="TPR-like_helical_dom_sf"/>
</dbReference>
<evidence type="ECO:0000313" key="3">
    <source>
        <dbReference type="EMBL" id="EYC27092.1"/>
    </source>
</evidence>
<dbReference type="Proteomes" id="UP000024635">
    <property type="component" value="Unassembled WGS sequence"/>
</dbReference>